<name>A0A835BEQ1_9POAL</name>
<feature type="domain" description="Wall-associated receptor kinase C-terminal" evidence="7">
    <location>
        <begin position="604"/>
        <end position="675"/>
    </location>
</feature>
<dbReference type="Pfam" id="PF13947">
    <property type="entry name" value="GUB_WAK_bind"/>
    <property type="match status" value="2"/>
</dbReference>
<dbReference type="EMBL" id="JACEFO010001882">
    <property type="protein sequence ID" value="KAF8696076.1"/>
    <property type="molecule type" value="Genomic_DNA"/>
</dbReference>
<dbReference type="Proteomes" id="UP000636709">
    <property type="component" value="Unassembled WGS sequence"/>
</dbReference>
<evidence type="ECO:0000256" key="1">
    <source>
        <dbReference type="ARBA" id="ARBA00004167"/>
    </source>
</evidence>
<dbReference type="Pfam" id="PF14380">
    <property type="entry name" value="WAK_assoc"/>
    <property type="match status" value="2"/>
</dbReference>
<dbReference type="OrthoDB" id="691298at2759"/>
<dbReference type="PANTHER" id="PTHR33138:SF77">
    <property type="entry name" value="WALL-ASSOCIATED RECEPTOR KINASE GALACTURONAN-BINDING DOMAIN-CONTAINING PROTEIN"/>
    <property type="match status" value="1"/>
</dbReference>
<organism evidence="8 9">
    <name type="scientific">Digitaria exilis</name>
    <dbReference type="NCBI Taxonomy" id="1010633"/>
    <lineage>
        <taxon>Eukaryota</taxon>
        <taxon>Viridiplantae</taxon>
        <taxon>Streptophyta</taxon>
        <taxon>Embryophyta</taxon>
        <taxon>Tracheophyta</taxon>
        <taxon>Spermatophyta</taxon>
        <taxon>Magnoliopsida</taxon>
        <taxon>Liliopsida</taxon>
        <taxon>Poales</taxon>
        <taxon>Poaceae</taxon>
        <taxon>PACMAD clade</taxon>
        <taxon>Panicoideae</taxon>
        <taxon>Panicodae</taxon>
        <taxon>Paniceae</taxon>
        <taxon>Anthephorinae</taxon>
        <taxon>Digitaria</taxon>
    </lineage>
</organism>
<gene>
    <name evidence="8" type="ORF">HU200_036964</name>
</gene>
<keyword evidence="3" id="KW-0325">Glycoprotein</keyword>
<dbReference type="AlphaFoldDB" id="A0A835BEQ1"/>
<feature type="domain" description="Wall-associated receptor kinase C-terminal" evidence="7">
    <location>
        <begin position="183"/>
        <end position="276"/>
    </location>
</feature>
<feature type="chain" id="PRO_5032628014" evidence="5">
    <location>
        <begin position="29"/>
        <end position="705"/>
    </location>
</feature>
<feature type="domain" description="Wall-associated receptor kinase galacturonan-binding" evidence="6">
    <location>
        <begin position="453"/>
        <end position="526"/>
    </location>
</feature>
<dbReference type="GO" id="GO:0016020">
    <property type="term" value="C:membrane"/>
    <property type="evidence" value="ECO:0007669"/>
    <property type="project" value="UniProtKB-SubCell"/>
</dbReference>
<evidence type="ECO:0000313" key="9">
    <source>
        <dbReference type="Proteomes" id="UP000636709"/>
    </source>
</evidence>
<comment type="caution">
    <text evidence="8">The sequence shown here is derived from an EMBL/GenBank/DDBJ whole genome shotgun (WGS) entry which is preliminary data.</text>
</comment>
<dbReference type="InterPro" id="IPR032872">
    <property type="entry name" value="WAK_assoc_C"/>
</dbReference>
<dbReference type="InterPro" id="IPR025287">
    <property type="entry name" value="WAK_GUB"/>
</dbReference>
<evidence type="ECO:0000256" key="3">
    <source>
        <dbReference type="ARBA" id="ARBA00023180"/>
    </source>
</evidence>
<evidence type="ECO:0000313" key="8">
    <source>
        <dbReference type="EMBL" id="KAF8696076.1"/>
    </source>
</evidence>
<feature type="domain" description="Wall-associated receptor kinase galacturonan-binding" evidence="6">
    <location>
        <begin position="42"/>
        <end position="117"/>
    </location>
</feature>
<evidence type="ECO:0000256" key="2">
    <source>
        <dbReference type="ARBA" id="ARBA00022729"/>
    </source>
</evidence>
<dbReference type="GO" id="GO:0030247">
    <property type="term" value="F:polysaccharide binding"/>
    <property type="evidence" value="ECO:0007669"/>
    <property type="project" value="InterPro"/>
</dbReference>
<evidence type="ECO:0000259" key="6">
    <source>
        <dbReference type="Pfam" id="PF13947"/>
    </source>
</evidence>
<feature type="signal peptide" evidence="5">
    <location>
        <begin position="1"/>
        <end position="28"/>
    </location>
</feature>
<protein>
    <submittedName>
        <fullName evidence="8">Uncharacterized protein</fullName>
    </submittedName>
</protein>
<comment type="subcellular location">
    <subcellularLocation>
        <location evidence="1">Membrane</location>
        <topology evidence="1">Single-pass membrane protein</topology>
    </subcellularLocation>
</comment>
<dbReference type="PANTHER" id="PTHR33138">
    <property type="entry name" value="OS01G0690200 PROTEIN"/>
    <property type="match status" value="1"/>
</dbReference>
<proteinExistence type="predicted"/>
<sequence length="705" mass="77708">MAAHLRRLPVFAFLSLVFLIVHVPASHGSPDSLPTTYDSSMCPESFLCGSVHVHYPFYLSNGIRYTANYTRYSCGYTDLEIFCQGEGPTGTPTIRFRGDNYTVKNIFYEEKTIVLADINVLGPVKCPVVSHEVSFDELWLRLNPGSNDNLTFYFGCKSLDRVPPGLDTYQIDCNGFKSPFGDGPTFVFTPDDLDKAHEQELVMLCYNFSVPVSGEALAARNRTNITHGGYGEVLKQGFELVWLSNSTYDECLRCEQSGGKCAYNEYREFSGCLCSKGKVVQQHPFFDKDGMDAADDAIHIELWAFRSPEVRTAQEGLPRGHHQHGALGLLLLHRRDGEAAALGGAGAEDAQGDAGDQPQQQNHRHGGAAAEGDDWRGEGHGTKTIGQGCDRRRRAASNKHKPPTASPDLFCCSAMALALHRRWLLLPLLLAVLVATCRGHDPSGDDYYNTSICQTQAYTCGKVNISYPFYLAGVTGDVRGNSNSYCGYPGLAIACEDGREPTLRLNDTDYNVTGIDYSNHIISLVDPDVLEDESCPRVDHNVTVPSYSWLNYTEDTIGYLLFFANCSIFTLPNQSDIKPIECASSDGGREYSFVIPLNVPHLILLEQCQQVTLVPVLQSALEQGSTDGYRNTLTQGFQLEWELGRRSNSCVKCDNSNGRCAYNQDGVYLGCLCANGGVNDQECPKGKAFSFPSSDLQRREGFIVH</sequence>
<evidence type="ECO:0000259" key="7">
    <source>
        <dbReference type="Pfam" id="PF14380"/>
    </source>
</evidence>
<keyword evidence="9" id="KW-1185">Reference proteome</keyword>
<feature type="region of interest" description="Disordered" evidence="4">
    <location>
        <begin position="343"/>
        <end position="403"/>
    </location>
</feature>
<accession>A0A835BEQ1</accession>
<feature type="compositionally biased region" description="Low complexity" evidence="4">
    <location>
        <begin position="343"/>
        <end position="361"/>
    </location>
</feature>
<evidence type="ECO:0000256" key="4">
    <source>
        <dbReference type="SAM" id="MobiDB-lite"/>
    </source>
</evidence>
<feature type="compositionally biased region" description="Basic residues" evidence="4">
    <location>
        <begin position="391"/>
        <end position="402"/>
    </location>
</feature>
<evidence type="ECO:0000256" key="5">
    <source>
        <dbReference type="SAM" id="SignalP"/>
    </source>
</evidence>
<reference evidence="8" key="1">
    <citation type="submission" date="2020-07" db="EMBL/GenBank/DDBJ databases">
        <title>Genome sequence and genetic diversity analysis of an under-domesticated orphan crop, white fonio (Digitaria exilis).</title>
        <authorList>
            <person name="Bennetzen J.L."/>
            <person name="Chen S."/>
            <person name="Ma X."/>
            <person name="Wang X."/>
            <person name="Yssel A.E.J."/>
            <person name="Chaluvadi S.R."/>
            <person name="Johnson M."/>
            <person name="Gangashetty P."/>
            <person name="Hamidou F."/>
            <person name="Sanogo M.D."/>
            <person name="Zwaenepoel A."/>
            <person name="Wallace J."/>
            <person name="Van De Peer Y."/>
            <person name="Van Deynze A."/>
        </authorList>
    </citation>
    <scope>NUCLEOTIDE SEQUENCE</scope>
    <source>
        <tissue evidence="8">Leaves</tissue>
    </source>
</reference>
<keyword evidence="2 5" id="KW-0732">Signal</keyword>